<dbReference type="RefSeq" id="WP_407142148.1">
    <property type="nucleotide sequence ID" value="NZ_JBGQQI010000015.1"/>
</dbReference>
<accession>A0ABW8UJ59</accession>
<gene>
    <name evidence="1" type="ORF">ACEN37_06715</name>
</gene>
<evidence type="ECO:0000313" key="2">
    <source>
        <dbReference type="Proteomes" id="UP001625374"/>
    </source>
</evidence>
<comment type="caution">
    <text evidence="1">The sequence shown here is derived from an EMBL/GenBank/DDBJ whole genome shotgun (WGS) entry which is preliminary data.</text>
</comment>
<reference evidence="1 2" key="1">
    <citation type="submission" date="2024-08" db="EMBL/GenBank/DDBJ databases">
        <authorList>
            <person name="Arias E."/>
        </authorList>
    </citation>
    <scope>NUCLEOTIDE SEQUENCE [LARGE SCALE GENOMIC DNA]</scope>
    <source>
        <strain evidence="1 2">FAM 24106</strain>
    </source>
</reference>
<evidence type="ECO:0000313" key="1">
    <source>
        <dbReference type="EMBL" id="MFL2102946.1"/>
    </source>
</evidence>
<name>A0ABW8UJ59_9LACT</name>
<dbReference type="EMBL" id="JBGQQK010000016">
    <property type="protein sequence ID" value="MFL2102946.1"/>
    <property type="molecule type" value="Genomic_DNA"/>
</dbReference>
<sequence>MTFDRAIIRNLGVERMIETEEITRQPDYLSIIKNLYCPIDGCTARLIINRRSTGKPYLSKHKSYQHSETCFYFTNEEKLVQTATEYRVVNGGI</sequence>
<dbReference type="Proteomes" id="UP001625374">
    <property type="component" value="Unassembled WGS sequence"/>
</dbReference>
<proteinExistence type="predicted"/>
<protein>
    <submittedName>
        <fullName evidence="1">Uncharacterized protein</fullName>
    </submittedName>
</protein>
<organism evidence="1 2">
    <name type="scientific">Marinilactibacillus psychrotolerans</name>
    <dbReference type="NCBI Taxonomy" id="191770"/>
    <lineage>
        <taxon>Bacteria</taxon>
        <taxon>Bacillati</taxon>
        <taxon>Bacillota</taxon>
        <taxon>Bacilli</taxon>
        <taxon>Lactobacillales</taxon>
        <taxon>Carnobacteriaceae</taxon>
        <taxon>Marinilactibacillus</taxon>
    </lineage>
</organism>
<keyword evidence="2" id="KW-1185">Reference proteome</keyword>